<feature type="region of interest" description="Disordered" evidence="1">
    <location>
        <begin position="145"/>
        <end position="213"/>
    </location>
</feature>
<proteinExistence type="predicted"/>
<accession>A0AA39UFR2</accession>
<dbReference type="AlphaFoldDB" id="A0AA39UFR2"/>
<gene>
    <name evidence="2" type="ORF">EDD18DRAFT_1111530</name>
</gene>
<evidence type="ECO:0000256" key="1">
    <source>
        <dbReference type="SAM" id="MobiDB-lite"/>
    </source>
</evidence>
<protein>
    <submittedName>
        <fullName evidence="2">Uncharacterized protein</fullName>
    </submittedName>
</protein>
<organism evidence="2 3">
    <name type="scientific">Armillaria luteobubalina</name>
    <dbReference type="NCBI Taxonomy" id="153913"/>
    <lineage>
        <taxon>Eukaryota</taxon>
        <taxon>Fungi</taxon>
        <taxon>Dikarya</taxon>
        <taxon>Basidiomycota</taxon>
        <taxon>Agaricomycotina</taxon>
        <taxon>Agaricomycetes</taxon>
        <taxon>Agaricomycetidae</taxon>
        <taxon>Agaricales</taxon>
        <taxon>Marasmiineae</taxon>
        <taxon>Physalacriaceae</taxon>
        <taxon>Armillaria</taxon>
    </lineage>
</organism>
<keyword evidence="3" id="KW-1185">Reference proteome</keyword>
<dbReference type="EMBL" id="JAUEPU010000051">
    <property type="protein sequence ID" value="KAK0485383.1"/>
    <property type="molecule type" value="Genomic_DNA"/>
</dbReference>
<feature type="compositionally biased region" description="Polar residues" evidence="1">
    <location>
        <begin position="199"/>
        <end position="213"/>
    </location>
</feature>
<feature type="compositionally biased region" description="Basic and acidic residues" evidence="1">
    <location>
        <begin position="156"/>
        <end position="171"/>
    </location>
</feature>
<reference evidence="2" key="1">
    <citation type="submission" date="2023-06" db="EMBL/GenBank/DDBJ databases">
        <authorList>
            <consortium name="Lawrence Berkeley National Laboratory"/>
            <person name="Ahrendt S."/>
            <person name="Sahu N."/>
            <person name="Indic B."/>
            <person name="Wong-Bajracharya J."/>
            <person name="Merenyi Z."/>
            <person name="Ke H.-M."/>
            <person name="Monk M."/>
            <person name="Kocsube S."/>
            <person name="Drula E."/>
            <person name="Lipzen A."/>
            <person name="Balint B."/>
            <person name="Henrissat B."/>
            <person name="Andreopoulos B."/>
            <person name="Martin F.M."/>
            <person name="Harder C.B."/>
            <person name="Rigling D."/>
            <person name="Ford K.L."/>
            <person name="Foster G.D."/>
            <person name="Pangilinan J."/>
            <person name="Papanicolaou A."/>
            <person name="Barry K."/>
            <person name="LaButti K."/>
            <person name="Viragh M."/>
            <person name="Koriabine M."/>
            <person name="Yan M."/>
            <person name="Riley R."/>
            <person name="Champramary S."/>
            <person name="Plett K.L."/>
            <person name="Tsai I.J."/>
            <person name="Slot J."/>
            <person name="Sipos G."/>
            <person name="Plett J."/>
            <person name="Nagy L.G."/>
            <person name="Grigoriev I.V."/>
        </authorList>
    </citation>
    <scope>NUCLEOTIDE SEQUENCE</scope>
    <source>
        <strain evidence="2">HWK02</strain>
    </source>
</reference>
<name>A0AA39UFR2_9AGAR</name>
<evidence type="ECO:0000313" key="3">
    <source>
        <dbReference type="Proteomes" id="UP001175228"/>
    </source>
</evidence>
<evidence type="ECO:0000313" key="2">
    <source>
        <dbReference type="EMBL" id="KAK0485383.1"/>
    </source>
</evidence>
<dbReference type="Proteomes" id="UP001175228">
    <property type="component" value="Unassembled WGS sequence"/>
</dbReference>
<sequence>MVVDAVMGVDDSEMEPVQEEVADILVDVALAEPGEYTILRKEVVDEKVAEIPVEVLPACQILQMEVVDEIAVDVALADEPAECIAMIDDYMMEVVDEDSEVADIPIDAVLADEPEECMVRIGNFVTAAVDEEVVGILVDVAAAREPEGPKNLPGDRQQDRSHENPHKDSPEGHVGAAEFQDEEMPEAQTRSSGGRELSCSRNLKSQQPEDVTALTGQALSEHRRECLGGKKITTLGHALVANSCNGTSLTQQFAGGARSASASFDQIRFYMSKRVGIGIRMEDARIWGPWASWVTREIQMLDADAVGDRGRGGRKSVIIGNLQWQMEIDNGFFRLICCLSE</sequence>
<comment type="caution">
    <text evidence="2">The sequence shown here is derived from an EMBL/GenBank/DDBJ whole genome shotgun (WGS) entry which is preliminary data.</text>
</comment>